<dbReference type="Proteomes" id="UP000887576">
    <property type="component" value="Unplaced"/>
</dbReference>
<name>A0AC34PY92_9BILA</name>
<protein>
    <submittedName>
        <fullName evidence="2">Cathepsin L</fullName>
    </submittedName>
</protein>
<reference evidence="2" key="1">
    <citation type="submission" date="2022-11" db="UniProtKB">
        <authorList>
            <consortium name="WormBaseParasite"/>
        </authorList>
    </citation>
    <scope>IDENTIFICATION</scope>
</reference>
<sequence>MKLGLLFLAAVFVSSQANPIANVSHLEFQNYLNKYNIKFKTEKEHNLRFSIFQENLKEIELLNKKHAPHTTFGINQFTTLTSEEFAKLYLMPETFINQTGQDGMIVKPFNFVSSRMPDQIDWRSNNAVTNVKDQGQCGSCWAFAVAATFESHLAIFKNYHESLSEQQLVDCDGLSRGCDGGSLETAYDYIARYGLVSYNSYEYTGKQGLCKIPYVEQEKARGRYVIPGGEDNVASFVAGMGPVSFGIMFPKELQHYQSGIFSVPDCKGTMVGYHAMSIVGYTQDYWIIKNSWSEKWGENGYVRFKRGDNLCGLADDVNAPVLA</sequence>
<accession>A0AC34PY92</accession>
<evidence type="ECO:0000313" key="1">
    <source>
        <dbReference type="Proteomes" id="UP000887576"/>
    </source>
</evidence>
<evidence type="ECO:0000313" key="2">
    <source>
        <dbReference type="WBParaSite" id="JU765_v2.g11150.t1"/>
    </source>
</evidence>
<dbReference type="WBParaSite" id="JU765_v2.g11150.t1">
    <property type="protein sequence ID" value="JU765_v2.g11150.t1"/>
    <property type="gene ID" value="JU765_v2.g11150"/>
</dbReference>
<proteinExistence type="predicted"/>
<organism evidence="1 2">
    <name type="scientific">Panagrolaimus sp. JU765</name>
    <dbReference type="NCBI Taxonomy" id="591449"/>
    <lineage>
        <taxon>Eukaryota</taxon>
        <taxon>Metazoa</taxon>
        <taxon>Ecdysozoa</taxon>
        <taxon>Nematoda</taxon>
        <taxon>Chromadorea</taxon>
        <taxon>Rhabditida</taxon>
        <taxon>Tylenchina</taxon>
        <taxon>Panagrolaimomorpha</taxon>
        <taxon>Panagrolaimoidea</taxon>
        <taxon>Panagrolaimidae</taxon>
        <taxon>Panagrolaimus</taxon>
    </lineage>
</organism>